<proteinExistence type="predicted"/>
<dbReference type="Proteomes" id="UP001239994">
    <property type="component" value="Unassembled WGS sequence"/>
</dbReference>
<evidence type="ECO:0000313" key="2">
    <source>
        <dbReference type="EMBL" id="KAK1805611.1"/>
    </source>
</evidence>
<dbReference type="InterPro" id="IPR000477">
    <property type="entry name" value="RT_dom"/>
</dbReference>
<dbReference type="AlphaFoldDB" id="A0AAD8ZUX2"/>
<keyword evidence="3" id="KW-1185">Reference proteome</keyword>
<dbReference type="Pfam" id="PF00078">
    <property type="entry name" value="RVT_1"/>
    <property type="match status" value="1"/>
</dbReference>
<protein>
    <recommendedName>
        <fullName evidence="1">Reverse transcriptase domain-containing protein</fullName>
    </recommendedName>
</protein>
<name>A0AAD8ZUX2_9TELE</name>
<organism evidence="2 3">
    <name type="scientific">Electrophorus voltai</name>
    <dbReference type="NCBI Taxonomy" id="2609070"/>
    <lineage>
        <taxon>Eukaryota</taxon>
        <taxon>Metazoa</taxon>
        <taxon>Chordata</taxon>
        <taxon>Craniata</taxon>
        <taxon>Vertebrata</taxon>
        <taxon>Euteleostomi</taxon>
        <taxon>Actinopterygii</taxon>
        <taxon>Neopterygii</taxon>
        <taxon>Teleostei</taxon>
        <taxon>Ostariophysi</taxon>
        <taxon>Gymnotiformes</taxon>
        <taxon>Gymnotoidei</taxon>
        <taxon>Gymnotidae</taxon>
        <taxon>Electrophorus</taxon>
    </lineage>
</organism>
<dbReference type="PANTHER" id="PTHR47510">
    <property type="entry name" value="REVERSE TRANSCRIPTASE DOMAIN-CONTAINING PROTEIN"/>
    <property type="match status" value="1"/>
</dbReference>
<evidence type="ECO:0000259" key="1">
    <source>
        <dbReference type="Pfam" id="PF00078"/>
    </source>
</evidence>
<accession>A0AAD8ZUX2</accession>
<dbReference type="EMBL" id="JAROKS010000003">
    <property type="protein sequence ID" value="KAK1805611.1"/>
    <property type="molecule type" value="Genomic_DNA"/>
</dbReference>
<reference evidence="2" key="1">
    <citation type="submission" date="2023-03" db="EMBL/GenBank/DDBJ databases">
        <title>Electrophorus voltai genome.</title>
        <authorList>
            <person name="Bian C."/>
        </authorList>
    </citation>
    <scope>NUCLEOTIDE SEQUENCE</scope>
    <source>
        <strain evidence="2">CB-2022</strain>
        <tissue evidence="2">Muscle</tissue>
    </source>
</reference>
<gene>
    <name evidence="2" type="ORF">P4O66_019892</name>
</gene>
<comment type="caution">
    <text evidence="2">The sequence shown here is derived from an EMBL/GenBank/DDBJ whole genome shotgun (WGS) entry which is preliminary data.</text>
</comment>
<dbReference type="PANTHER" id="PTHR47510:SF3">
    <property type="entry name" value="ENDO_EXONUCLEASE_PHOSPHATASE DOMAIN-CONTAINING PROTEIN"/>
    <property type="match status" value="1"/>
</dbReference>
<feature type="non-terminal residue" evidence="2">
    <location>
        <position position="238"/>
    </location>
</feature>
<evidence type="ECO:0000313" key="3">
    <source>
        <dbReference type="Proteomes" id="UP001239994"/>
    </source>
</evidence>
<sequence length="238" mass="26886">MDRKSRVTSLTHKTPADIQRTLCRVNPRKAAGPDNIPGYVFRDCADQLVHILTDIYNTSLSQAIVLHCFKATTIVPLPKKSPALTLNDYHPVALTPIMMKCFIKLVKDHIMSRLPATLDPLQFAYRPNRSTDDATSAALHRSLAHLENKNSYVRMLFIDFSSAFNTVISQHLVKKLRPLGIDTHCATGYWTSSDQQPPSLVWQLHCLRPEDSKENHQNLTSIHTRSIPVTLPQQSLQD</sequence>
<feature type="domain" description="Reverse transcriptase" evidence="1">
    <location>
        <begin position="78"/>
        <end position="184"/>
    </location>
</feature>